<dbReference type="Proteomes" id="UP000821866">
    <property type="component" value="Unassembled WGS sequence"/>
</dbReference>
<feature type="coiled-coil region" evidence="1">
    <location>
        <begin position="147"/>
        <end position="174"/>
    </location>
</feature>
<evidence type="ECO:0000256" key="1">
    <source>
        <dbReference type="SAM" id="Coils"/>
    </source>
</evidence>
<gene>
    <name evidence="4" type="ORF">HPB51_028645</name>
</gene>
<comment type="caution">
    <text evidence="4">The sequence shown here is derived from an EMBL/GenBank/DDBJ whole genome shotgun (WGS) entry which is preliminary data.</text>
</comment>
<accession>A0A9J6CX80</accession>
<organism evidence="4 5">
    <name type="scientific">Rhipicephalus microplus</name>
    <name type="common">Cattle tick</name>
    <name type="synonym">Boophilus microplus</name>
    <dbReference type="NCBI Taxonomy" id="6941"/>
    <lineage>
        <taxon>Eukaryota</taxon>
        <taxon>Metazoa</taxon>
        <taxon>Ecdysozoa</taxon>
        <taxon>Arthropoda</taxon>
        <taxon>Chelicerata</taxon>
        <taxon>Arachnida</taxon>
        <taxon>Acari</taxon>
        <taxon>Parasitiformes</taxon>
        <taxon>Ixodida</taxon>
        <taxon>Ixodoidea</taxon>
        <taxon>Ixodidae</taxon>
        <taxon>Rhipicephalinae</taxon>
        <taxon>Rhipicephalus</taxon>
        <taxon>Boophilus</taxon>
    </lineage>
</organism>
<feature type="region of interest" description="Disordered" evidence="2">
    <location>
        <begin position="1"/>
        <end position="21"/>
    </location>
</feature>
<evidence type="ECO:0000313" key="5">
    <source>
        <dbReference type="Proteomes" id="UP000821866"/>
    </source>
</evidence>
<feature type="region of interest" description="Disordered" evidence="2">
    <location>
        <begin position="68"/>
        <end position="124"/>
    </location>
</feature>
<dbReference type="VEuPathDB" id="VectorBase:LOC119173722"/>
<feature type="compositionally biased region" description="Basic and acidic residues" evidence="2">
    <location>
        <begin position="1"/>
        <end position="10"/>
    </location>
</feature>
<keyword evidence="1" id="KW-0175">Coiled coil</keyword>
<evidence type="ECO:0000259" key="3">
    <source>
        <dbReference type="Pfam" id="PF04935"/>
    </source>
</evidence>
<proteinExistence type="predicted"/>
<reference evidence="4" key="1">
    <citation type="journal article" date="2020" name="Cell">
        <title>Large-Scale Comparative Analyses of Tick Genomes Elucidate Their Genetic Diversity and Vector Capacities.</title>
        <authorList>
            <consortium name="Tick Genome and Microbiome Consortium (TIGMIC)"/>
            <person name="Jia N."/>
            <person name="Wang J."/>
            <person name="Shi W."/>
            <person name="Du L."/>
            <person name="Sun Y."/>
            <person name="Zhan W."/>
            <person name="Jiang J.F."/>
            <person name="Wang Q."/>
            <person name="Zhang B."/>
            <person name="Ji P."/>
            <person name="Bell-Sakyi L."/>
            <person name="Cui X.M."/>
            <person name="Yuan T.T."/>
            <person name="Jiang B.G."/>
            <person name="Yang W.F."/>
            <person name="Lam T.T."/>
            <person name="Chang Q.C."/>
            <person name="Ding S.J."/>
            <person name="Wang X.J."/>
            <person name="Zhu J.G."/>
            <person name="Ruan X.D."/>
            <person name="Zhao L."/>
            <person name="Wei J.T."/>
            <person name="Ye R.Z."/>
            <person name="Que T.C."/>
            <person name="Du C.H."/>
            <person name="Zhou Y.H."/>
            <person name="Cheng J.X."/>
            <person name="Dai P.F."/>
            <person name="Guo W.B."/>
            <person name="Han X.H."/>
            <person name="Huang E.J."/>
            <person name="Li L.F."/>
            <person name="Wei W."/>
            <person name="Gao Y.C."/>
            <person name="Liu J.Z."/>
            <person name="Shao H.Z."/>
            <person name="Wang X."/>
            <person name="Wang C.C."/>
            <person name="Yang T.C."/>
            <person name="Huo Q.B."/>
            <person name="Li W."/>
            <person name="Chen H.Y."/>
            <person name="Chen S.E."/>
            <person name="Zhou L.G."/>
            <person name="Ni X.B."/>
            <person name="Tian J.H."/>
            <person name="Sheng Y."/>
            <person name="Liu T."/>
            <person name="Pan Y.S."/>
            <person name="Xia L.Y."/>
            <person name="Li J."/>
            <person name="Zhao F."/>
            <person name="Cao W.C."/>
        </authorList>
    </citation>
    <scope>NUCLEOTIDE SEQUENCE</scope>
    <source>
        <strain evidence="4">Rmic-2018</strain>
    </source>
</reference>
<name>A0A9J6CX80_RHIMP</name>
<feature type="compositionally biased region" description="Basic residues" evidence="2">
    <location>
        <begin position="68"/>
        <end position="87"/>
    </location>
</feature>
<evidence type="ECO:0000256" key="2">
    <source>
        <dbReference type="SAM" id="MobiDB-lite"/>
    </source>
</evidence>
<protein>
    <recommendedName>
        <fullName evidence="3">Ribosomal RNA-processing protein 14/surfeit locus protein 6 C-terminal domain-containing protein</fullName>
    </recommendedName>
</protein>
<dbReference type="Pfam" id="PF04935">
    <property type="entry name" value="SURF6"/>
    <property type="match status" value="1"/>
</dbReference>
<sequence>MLCKGTEHSTDLLPGASPYARQPCRCGKKDRDFMELQCQVFHAQGSVTKTAQLEHGLYQTASQLLQAKKLKTKKQRDAKTKRKRKNNKQTTKSAAKPTQNKQHKLKQESLATASNPKTGKAPQGAAAFYRDSYAVCSKLELTGQSPSTDAKSNVEKEQDVVHQLEKKAEKVKHLKECEMCCAKGAPETRKCHWALYKEEQIKVRGDCTLRKAPLKLCEKRQQKSRKKWNWSTANVKLRQIECHQKRRDIIKVRQQVKL</sequence>
<keyword evidence="5" id="KW-1185">Reference proteome</keyword>
<feature type="domain" description="Ribosomal RNA-processing protein 14/surfeit locus protein 6 C-terminal" evidence="3">
    <location>
        <begin position="68"/>
        <end position="257"/>
    </location>
</feature>
<dbReference type="AlphaFoldDB" id="A0A9J6CX80"/>
<dbReference type="EMBL" id="JABSTU010005481">
    <property type="protein sequence ID" value="KAH7942672.1"/>
    <property type="molecule type" value="Genomic_DNA"/>
</dbReference>
<evidence type="ECO:0000313" key="4">
    <source>
        <dbReference type="EMBL" id="KAH7942672.1"/>
    </source>
</evidence>
<dbReference type="InterPro" id="IPR029190">
    <property type="entry name" value="Rrp14/SURF6_C"/>
</dbReference>
<reference evidence="4" key="2">
    <citation type="submission" date="2021-09" db="EMBL/GenBank/DDBJ databases">
        <authorList>
            <person name="Jia N."/>
            <person name="Wang J."/>
            <person name="Shi W."/>
            <person name="Du L."/>
            <person name="Sun Y."/>
            <person name="Zhan W."/>
            <person name="Jiang J."/>
            <person name="Wang Q."/>
            <person name="Zhang B."/>
            <person name="Ji P."/>
            <person name="Sakyi L.B."/>
            <person name="Cui X."/>
            <person name="Yuan T."/>
            <person name="Jiang B."/>
            <person name="Yang W."/>
            <person name="Lam T.T.-Y."/>
            <person name="Chang Q."/>
            <person name="Ding S."/>
            <person name="Wang X."/>
            <person name="Zhu J."/>
            <person name="Ruan X."/>
            <person name="Zhao L."/>
            <person name="Wei J."/>
            <person name="Que T."/>
            <person name="Du C."/>
            <person name="Cheng J."/>
            <person name="Dai P."/>
            <person name="Han X."/>
            <person name="Huang E."/>
            <person name="Gao Y."/>
            <person name="Liu J."/>
            <person name="Shao H."/>
            <person name="Ye R."/>
            <person name="Li L."/>
            <person name="Wei W."/>
            <person name="Wang X."/>
            <person name="Wang C."/>
            <person name="Huo Q."/>
            <person name="Li W."/>
            <person name="Guo W."/>
            <person name="Chen H."/>
            <person name="Chen S."/>
            <person name="Zhou L."/>
            <person name="Zhou L."/>
            <person name="Ni X."/>
            <person name="Tian J."/>
            <person name="Zhou Y."/>
            <person name="Sheng Y."/>
            <person name="Liu T."/>
            <person name="Pan Y."/>
            <person name="Xia L."/>
            <person name="Li J."/>
            <person name="Zhao F."/>
            <person name="Cao W."/>
        </authorList>
    </citation>
    <scope>NUCLEOTIDE SEQUENCE</scope>
    <source>
        <strain evidence="4">Rmic-2018</strain>
        <tissue evidence="4">Larvae</tissue>
    </source>
</reference>